<organism evidence="2 3">
    <name type="scientific">Panicum virgatum</name>
    <name type="common">Blackwell switchgrass</name>
    <dbReference type="NCBI Taxonomy" id="38727"/>
    <lineage>
        <taxon>Eukaryota</taxon>
        <taxon>Viridiplantae</taxon>
        <taxon>Streptophyta</taxon>
        <taxon>Embryophyta</taxon>
        <taxon>Tracheophyta</taxon>
        <taxon>Spermatophyta</taxon>
        <taxon>Magnoliopsida</taxon>
        <taxon>Liliopsida</taxon>
        <taxon>Poales</taxon>
        <taxon>Poaceae</taxon>
        <taxon>PACMAD clade</taxon>
        <taxon>Panicoideae</taxon>
        <taxon>Panicodae</taxon>
        <taxon>Paniceae</taxon>
        <taxon>Panicinae</taxon>
        <taxon>Panicum</taxon>
        <taxon>Panicum sect. Hiantes</taxon>
    </lineage>
</organism>
<evidence type="ECO:0000256" key="1">
    <source>
        <dbReference type="SAM" id="MobiDB-lite"/>
    </source>
</evidence>
<proteinExistence type="predicted"/>
<feature type="region of interest" description="Disordered" evidence="1">
    <location>
        <begin position="185"/>
        <end position="205"/>
    </location>
</feature>
<gene>
    <name evidence="2" type="ORF">PVAP13_8NG069801</name>
</gene>
<protein>
    <submittedName>
        <fullName evidence="2">Uncharacterized protein</fullName>
    </submittedName>
</protein>
<sequence length="205" mass="20425">MAAAPPPQPPPVAVDDFYDDDISSPPPRPIPSVPPPSLVPAHATLTAGLRLGGRRAGDRRGLRSGVGLRLLLSPCPSPRAGASSAAAAAPGALGDSPASPATSGGGRRGAAVDARPLRRLLHQEAAGEREARALALATGDGGGRGALRRRCGTARCPSGRGVLAAGGREGRGGPLRRVLHQEAAGEGEGCAGGTGWWPEAPCGPH</sequence>
<comment type="caution">
    <text evidence="2">The sequence shown here is derived from an EMBL/GenBank/DDBJ whole genome shotgun (WGS) entry which is preliminary data.</text>
</comment>
<feature type="compositionally biased region" description="Pro residues" evidence="1">
    <location>
        <begin position="1"/>
        <end position="12"/>
    </location>
</feature>
<dbReference type="AlphaFoldDB" id="A0A8T0P3B7"/>
<evidence type="ECO:0000313" key="3">
    <source>
        <dbReference type="Proteomes" id="UP000823388"/>
    </source>
</evidence>
<dbReference type="Proteomes" id="UP000823388">
    <property type="component" value="Chromosome 8N"/>
</dbReference>
<accession>A0A8T0P3B7</accession>
<feature type="region of interest" description="Disordered" evidence="1">
    <location>
        <begin position="1"/>
        <end position="39"/>
    </location>
</feature>
<name>A0A8T0P3B7_PANVG</name>
<feature type="compositionally biased region" description="Gly residues" evidence="1">
    <location>
        <begin position="186"/>
        <end position="195"/>
    </location>
</feature>
<feature type="compositionally biased region" description="Pro residues" evidence="1">
    <location>
        <begin position="24"/>
        <end position="38"/>
    </location>
</feature>
<dbReference type="EMBL" id="CM029052">
    <property type="protein sequence ID" value="KAG2556233.1"/>
    <property type="molecule type" value="Genomic_DNA"/>
</dbReference>
<reference evidence="2" key="1">
    <citation type="submission" date="2020-05" db="EMBL/GenBank/DDBJ databases">
        <title>WGS assembly of Panicum virgatum.</title>
        <authorList>
            <person name="Lovell J.T."/>
            <person name="Jenkins J."/>
            <person name="Shu S."/>
            <person name="Juenger T.E."/>
            <person name="Schmutz J."/>
        </authorList>
    </citation>
    <scope>NUCLEOTIDE SEQUENCE</scope>
    <source>
        <strain evidence="2">AP13</strain>
    </source>
</reference>
<feature type="region of interest" description="Disordered" evidence="1">
    <location>
        <begin position="77"/>
        <end position="111"/>
    </location>
</feature>
<feature type="compositionally biased region" description="Low complexity" evidence="1">
    <location>
        <begin position="77"/>
        <end position="101"/>
    </location>
</feature>
<keyword evidence="3" id="KW-1185">Reference proteome</keyword>
<evidence type="ECO:0000313" key="2">
    <source>
        <dbReference type="EMBL" id="KAG2556233.1"/>
    </source>
</evidence>